<name>A0A100HJS2_9DEIO</name>
<evidence type="ECO:0000313" key="3">
    <source>
        <dbReference type="Proteomes" id="UP000056209"/>
    </source>
</evidence>
<proteinExistence type="predicted"/>
<dbReference type="Proteomes" id="UP000056209">
    <property type="component" value="Unassembled WGS sequence"/>
</dbReference>
<dbReference type="AlphaFoldDB" id="A0A100HJS2"/>
<feature type="compositionally biased region" description="Basic and acidic residues" evidence="1">
    <location>
        <begin position="1"/>
        <end position="10"/>
    </location>
</feature>
<dbReference type="EMBL" id="BCMS01000001">
    <property type="protein sequence ID" value="GAQ20674.1"/>
    <property type="molecule type" value="Genomic_DNA"/>
</dbReference>
<accession>A0A100HJS2</accession>
<evidence type="ECO:0000256" key="1">
    <source>
        <dbReference type="SAM" id="MobiDB-lite"/>
    </source>
</evidence>
<protein>
    <submittedName>
        <fullName evidence="2">Uncharacterized protein</fullName>
    </submittedName>
</protein>
<comment type="caution">
    <text evidence="2">The sequence shown here is derived from an EMBL/GenBank/DDBJ whole genome shotgun (WGS) entry which is preliminary data.</text>
</comment>
<feature type="region of interest" description="Disordered" evidence="1">
    <location>
        <begin position="1"/>
        <end position="63"/>
    </location>
</feature>
<keyword evidence="3" id="KW-1185">Reference proteome</keyword>
<organism evidence="2 3">
    <name type="scientific">Deinococcus grandis</name>
    <dbReference type="NCBI Taxonomy" id="57498"/>
    <lineage>
        <taxon>Bacteria</taxon>
        <taxon>Thermotogati</taxon>
        <taxon>Deinococcota</taxon>
        <taxon>Deinococci</taxon>
        <taxon>Deinococcales</taxon>
        <taxon>Deinococcaceae</taxon>
        <taxon>Deinococcus</taxon>
    </lineage>
</organism>
<reference evidence="3" key="1">
    <citation type="submission" date="2015-11" db="EMBL/GenBank/DDBJ databases">
        <title>Draft Genome Sequence of the Radioresistant Bacterium Deinococcus grandis, Isolated from Freshwater Fish in Japan.</title>
        <authorList>
            <person name="Satoh K."/>
            <person name="Onodera T."/>
            <person name="Omoso K."/>
            <person name="Takeda-Yano K."/>
            <person name="Katayama T."/>
            <person name="Oono Y."/>
            <person name="Narumi I."/>
        </authorList>
    </citation>
    <scope>NUCLEOTIDE SEQUENCE [LARGE SCALE GENOMIC DNA]</scope>
    <source>
        <strain evidence="3">ATCC 43672</strain>
    </source>
</reference>
<gene>
    <name evidence="2" type="ORF">DEIGR_100701</name>
</gene>
<evidence type="ECO:0000313" key="2">
    <source>
        <dbReference type="EMBL" id="GAQ20674.1"/>
    </source>
</evidence>
<sequence>MLLGRDDLHLRPGVQQGAGAAQRDLSPADHDDAHAAKIKEGREETHVAQHSAPGAGQPSPTDR</sequence>
<feature type="compositionally biased region" description="Basic and acidic residues" evidence="1">
    <location>
        <begin position="26"/>
        <end position="47"/>
    </location>
</feature>